<evidence type="ECO:0000313" key="2">
    <source>
        <dbReference type="Proteomes" id="UP000325315"/>
    </source>
</evidence>
<reference evidence="2" key="1">
    <citation type="journal article" date="2019" name="Plant Biotechnol. J.">
        <title>Genome sequencing of the Australian wild diploid species Gossypium australe highlights disease resistance and delayed gland morphogenesis.</title>
        <authorList>
            <person name="Cai Y."/>
            <person name="Cai X."/>
            <person name="Wang Q."/>
            <person name="Wang P."/>
            <person name="Zhang Y."/>
            <person name="Cai C."/>
            <person name="Xu Y."/>
            <person name="Wang K."/>
            <person name="Zhou Z."/>
            <person name="Wang C."/>
            <person name="Geng S."/>
            <person name="Li B."/>
            <person name="Dong Q."/>
            <person name="Hou Y."/>
            <person name="Wang H."/>
            <person name="Ai P."/>
            <person name="Liu Z."/>
            <person name="Yi F."/>
            <person name="Sun M."/>
            <person name="An G."/>
            <person name="Cheng J."/>
            <person name="Zhang Y."/>
            <person name="Shi Q."/>
            <person name="Xie Y."/>
            <person name="Shi X."/>
            <person name="Chang Y."/>
            <person name="Huang F."/>
            <person name="Chen Y."/>
            <person name="Hong S."/>
            <person name="Mi L."/>
            <person name="Sun Q."/>
            <person name="Zhang L."/>
            <person name="Zhou B."/>
            <person name="Peng R."/>
            <person name="Zhang X."/>
            <person name="Liu F."/>
        </authorList>
    </citation>
    <scope>NUCLEOTIDE SEQUENCE [LARGE SCALE GENOMIC DNA]</scope>
    <source>
        <strain evidence="2">cv. PA1801</strain>
    </source>
</reference>
<dbReference type="Proteomes" id="UP000325315">
    <property type="component" value="Unassembled WGS sequence"/>
</dbReference>
<proteinExistence type="predicted"/>
<accession>A0A5B6VPM1</accession>
<comment type="caution">
    <text evidence="1">The sequence shown here is derived from an EMBL/GenBank/DDBJ whole genome shotgun (WGS) entry which is preliminary data.</text>
</comment>
<dbReference type="OrthoDB" id="1751327at2759"/>
<organism evidence="1 2">
    <name type="scientific">Gossypium australe</name>
    <dbReference type="NCBI Taxonomy" id="47621"/>
    <lineage>
        <taxon>Eukaryota</taxon>
        <taxon>Viridiplantae</taxon>
        <taxon>Streptophyta</taxon>
        <taxon>Embryophyta</taxon>
        <taxon>Tracheophyta</taxon>
        <taxon>Spermatophyta</taxon>
        <taxon>Magnoliopsida</taxon>
        <taxon>eudicotyledons</taxon>
        <taxon>Gunneridae</taxon>
        <taxon>Pentapetalae</taxon>
        <taxon>rosids</taxon>
        <taxon>malvids</taxon>
        <taxon>Malvales</taxon>
        <taxon>Malvaceae</taxon>
        <taxon>Malvoideae</taxon>
        <taxon>Gossypium</taxon>
    </lineage>
</organism>
<sequence>MLQDDKRTEMLLTSPRSTHSYIDNSVSENLGISVKSTMSEGCTLSGARNYLSGGFDGAFVWEHSVSLDCATKRVVLRTEEDEELVVIRKCQDYLSHVISELVVEKLAYLAYVSTTTPRNSSIGDIRIMRDFSNVFPKELLGLPTNREVEFGIELLSGIARCLSLPIEWHQKSSRNLKLNCRSCWTVASSVRVCLCGEYQYYLLSRRMGP</sequence>
<evidence type="ECO:0000313" key="1">
    <source>
        <dbReference type="EMBL" id="KAA3470994.1"/>
    </source>
</evidence>
<keyword evidence="2" id="KW-1185">Reference proteome</keyword>
<protein>
    <submittedName>
        <fullName evidence="1">Alcohol-forming fatty acyl-CoA reductase-like</fullName>
    </submittedName>
</protein>
<dbReference type="AlphaFoldDB" id="A0A5B6VPM1"/>
<gene>
    <name evidence="1" type="ORF">EPI10_016659</name>
</gene>
<dbReference type="EMBL" id="SMMG02000006">
    <property type="protein sequence ID" value="KAA3470994.1"/>
    <property type="molecule type" value="Genomic_DNA"/>
</dbReference>
<name>A0A5B6VPM1_9ROSI</name>